<dbReference type="EMBL" id="JAAMOB010000019">
    <property type="protein sequence ID" value="KAF4100081.1"/>
    <property type="molecule type" value="Genomic_DNA"/>
</dbReference>
<feature type="domain" description="Splicing factor SF3a60 binding" evidence="1">
    <location>
        <begin position="24"/>
        <end position="48"/>
    </location>
</feature>
<dbReference type="InterPro" id="IPR021966">
    <property type="entry name" value="SF3a60_bindingd"/>
</dbReference>
<comment type="caution">
    <text evidence="2">The sequence shown here is derived from an EMBL/GenBank/DDBJ whole genome shotgun (WGS) entry which is preliminary data.</text>
</comment>
<keyword evidence="3" id="KW-1185">Reference proteome</keyword>
<evidence type="ECO:0000259" key="1">
    <source>
        <dbReference type="Pfam" id="PF12108"/>
    </source>
</evidence>
<accession>A0A7J6BZ69</accession>
<evidence type="ECO:0000313" key="2">
    <source>
        <dbReference type="EMBL" id="KAF4100081.1"/>
    </source>
</evidence>
<dbReference type="Proteomes" id="UP000579812">
    <property type="component" value="Unassembled WGS sequence"/>
</dbReference>
<dbReference type="AlphaFoldDB" id="A0A7J6BZ69"/>
<protein>
    <recommendedName>
        <fullName evidence="1">Splicing factor SF3a60 binding domain-containing protein</fullName>
    </recommendedName>
</protein>
<reference evidence="2 3" key="1">
    <citation type="submission" date="2020-04" db="EMBL/GenBank/DDBJ databases">
        <title>Chromosome-level genome assembly of a cyprinid fish Onychostoma macrolepis by integration of Nanopore Sequencing, Bionano and Hi-C technology.</title>
        <authorList>
            <person name="Wang D."/>
        </authorList>
    </citation>
    <scope>NUCLEOTIDE SEQUENCE [LARGE SCALE GENOMIC DNA]</scope>
    <source>
        <strain evidence="2">SWU-2019</strain>
        <tissue evidence="2">Muscle</tissue>
    </source>
</reference>
<organism evidence="2 3">
    <name type="scientific">Onychostoma macrolepis</name>
    <dbReference type="NCBI Taxonomy" id="369639"/>
    <lineage>
        <taxon>Eukaryota</taxon>
        <taxon>Metazoa</taxon>
        <taxon>Chordata</taxon>
        <taxon>Craniata</taxon>
        <taxon>Vertebrata</taxon>
        <taxon>Euteleostomi</taxon>
        <taxon>Actinopterygii</taxon>
        <taxon>Neopterygii</taxon>
        <taxon>Teleostei</taxon>
        <taxon>Ostariophysi</taxon>
        <taxon>Cypriniformes</taxon>
        <taxon>Cyprinidae</taxon>
        <taxon>Acrossocheilinae</taxon>
        <taxon>Onychostoma</taxon>
    </lineage>
</organism>
<dbReference type="Pfam" id="PF12108">
    <property type="entry name" value="SF3a60_bindingd"/>
    <property type="match status" value="1"/>
</dbReference>
<name>A0A7J6BZ69_9TELE</name>
<sequence length="107" mass="12390">MEVGANLRDLYEDKDGMRKDELNAISGPNEFAEFYNRLKQIKDLHRKHLRSVLHCHLVLNDTLLSQSENIHSACSVCQFQICVPMSVEFEELMKAKDNPSEEAQNQR</sequence>
<proteinExistence type="predicted"/>
<gene>
    <name evidence="2" type="ORF">G5714_018277</name>
</gene>
<evidence type="ECO:0000313" key="3">
    <source>
        <dbReference type="Proteomes" id="UP000579812"/>
    </source>
</evidence>